<gene>
    <name evidence="5" type="ORF">WJX84_000030</name>
</gene>
<keyword evidence="2" id="KW-0812">Transmembrane</keyword>
<evidence type="ECO:0000256" key="1">
    <source>
        <dbReference type="ARBA" id="ARBA00004141"/>
    </source>
</evidence>
<reference evidence="5 6" key="1">
    <citation type="journal article" date="2024" name="Nat. Commun.">
        <title>Phylogenomics reveals the evolutionary origins of lichenization in chlorophyte algae.</title>
        <authorList>
            <person name="Puginier C."/>
            <person name="Libourel C."/>
            <person name="Otte J."/>
            <person name="Skaloud P."/>
            <person name="Haon M."/>
            <person name="Grisel S."/>
            <person name="Petersen M."/>
            <person name="Berrin J.G."/>
            <person name="Delaux P.M."/>
            <person name="Dal Grande F."/>
            <person name="Keller J."/>
        </authorList>
    </citation>
    <scope>NUCLEOTIDE SEQUENCE [LARGE SCALE GENOMIC DNA]</scope>
    <source>
        <strain evidence="5 6">SAG 2523</strain>
    </source>
</reference>
<dbReference type="PANTHER" id="PTHR33514:SF13">
    <property type="entry name" value="PROTEIN ABCI12, CHLOROPLASTIC"/>
    <property type="match status" value="1"/>
</dbReference>
<dbReference type="Proteomes" id="UP001485043">
    <property type="component" value="Unassembled WGS sequence"/>
</dbReference>
<evidence type="ECO:0008006" key="7">
    <source>
        <dbReference type="Google" id="ProtNLM"/>
    </source>
</evidence>
<evidence type="ECO:0000313" key="5">
    <source>
        <dbReference type="EMBL" id="KAK9869014.1"/>
    </source>
</evidence>
<dbReference type="EMBL" id="JALJOV010000002">
    <property type="protein sequence ID" value="KAK9869014.1"/>
    <property type="molecule type" value="Genomic_DNA"/>
</dbReference>
<dbReference type="AlphaFoldDB" id="A0AAW1THB0"/>
<evidence type="ECO:0000313" key="6">
    <source>
        <dbReference type="Proteomes" id="UP001485043"/>
    </source>
</evidence>
<proteinExistence type="predicted"/>
<dbReference type="GO" id="GO:0005886">
    <property type="term" value="C:plasma membrane"/>
    <property type="evidence" value="ECO:0007669"/>
    <property type="project" value="UniProtKB-ARBA"/>
</dbReference>
<dbReference type="InterPro" id="IPR003339">
    <property type="entry name" value="ABC/ECF_trnsptr_transmembrane"/>
</dbReference>
<keyword evidence="3" id="KW-1133">Transmembrane helix</keyword>
<keyword evidence="4" id="KW-0472">Membrane</keyword>
<accession>A0AAW1THB0</accession>
<keyword evidence="6" id="KW-1185">Reference proteome</keyword>
<evidence type="ECO:0000256" key="4">
    <source>
        <dbReference type="ARBA" id="ARBA00023136"/>
    </source>
</evidence>
<organism evidence="5 6">
    <name type="scientific">Apatococcus fuscideae</name>
    <dbReference type="NCBI Taxonomy" id="2026836"/>
    <lineage>
        <taxon>Eukaryota</taxon>
        <taxon>Viridiplantae</taxon>
        <taxon>Chlorophyta</taxon>
        <taxon>core chlorophytes</taxon>
        <taxon>Trebouxiophyceae</taxon>
        <taxon>Chlorellales</taxon>
        <taxon>Chlorellaceae</taxon>
        <taxon>Apatococcus</taxon>
    </lineage>
</organism>
<comment type="subcellular location">
    <subcellularLocation>
        <location evidence="1">Membrane</location>
        <topology evidence="1">Multi-pass membrane protein</topology>
    </subcellularLocation>
</comment>
<dbReference type="GO" id="GO:0009507">
    <property type="term" value="C:chloroplast"/>
    <property type="evidence" value="ECO:0007669"/>
    <property type="project" value="TreeGrafter"/>
</dbReference>
<evidence type="ECO:0000256" key="3">
    <source>
        <dbReference type="ARBA" id="ARBA00022989"/>
    </source>
</evidence>
<dbReference type="Pfam" id="PF02361">
    <property type="entry name" value="CbiQ"/>
    <property type="match status" value="1"/>
</dbReference>
<comment type="caution">
    <text evidence="5">The sequence shown here is derived from an EMBL/GenBank/DDBJ whole genome shotgun (WGS) entry which is preliminary data.</text>
</comment>
<protein>
    <recommendedName>
        <fullName evidence="7">Cobalt transport protein</fullName>
    </recommendedName>
</protein>
<sequence length="363" mass="39166">MDGLQSLTRDRNILQTLYRAGARRVQAVFKGVKPGGKAREPLESKVLTAILGVSSVPYSSYVPAPKGFLHYLSAPNKQVWLLAVLWIVAGAKTPARLAMTAACAAVSMAALPSRLWRPQLSRLARLSFFIFIAVAIGSDSVPPTLTPRAPPAELQGLAAGALAPSHPYRYVLLDIWILTVTRRSVALAVAASTLSFVTFQTASLCLTTTPAEEVALGLCWLLRPLTFLRVPVAEIGMTLLLSLRCMALVFEEVRNLALGLAARGVEWATLGPFGGLKMMLHLTGRLLSQMTRRADLIAVAMQSRGFAGPERHQVQLAVPMLRQGRAALDDRSSVHIPPEEAGQRQSDGLKFSATTRIFGGARI</sequence>
<dbReference type="CDD" id="cd16914">
    <property type="entry name" value="EcfT"/>
    <property type="match status" value="1"/>
</dbReference>
<dbReference type="PANTHER" id="PTHR33514">
    <property type="entry name" value="PROTEIN ABCI12, CHLOROPLASTIC"/>
    <property type="match status" value="1"/>
</dbReference>
<name>A0AAW1THB0_9CHLO</name>
<evidence type="ECO:0000256" key="2">
    <source>
        <dbReference type="ARBA" id="ARBA00022692"/>
    </source>
</evidence>